<organism evidence="17 18">
    <name type="scientific">Geodermatophilus sabuli</name>
    <dbReference type="NCBI Taxonomy" id="1564158"/>
    <lineage>
        <taxon>Bacteria</taxon>
        <taxon>Bacillati</taxon>
        <taxon>Actinomycetota</taxon>
        <taxon>Actinomycetes</taxon>
        <taxon>Geodermatophilales</taxon>
        <taxon>Geodermatophilaceae</taxon>
        <taxon>Geodermatophilus</taxon>
    </lineage>
</organism>
<dbReference type="Gene3D" id="3.30.450.40">
    <property type="match status" value="2"/>
</dbReference>
<evidence type="ECO:0000256" key="4">
    <source>
        <dbReference type="ARBA" id="ARBA00022723"/>
    </source>
</evidence>
<keyword evidence="6" id="KW-0418">Kinase</keyword>
<dbReference type="InterPro" id="IPR000014">
    <property type="entry name" value="PAS"/>
</dbReference>
<dbReference type="InterPro" id="IPR000700">
    <property type="entry name" value="PAS-assoc_C"/>
</dbReference>
<keyword evidence="18" id="KW-1185">Reference proteome</keyword>
<evidence type="ECO:0000256" key="9">
    <source>
        <dbReference type="ARBA" id="ARBA00022842"/>
    </source>
</evidence>
<sequence>MDQPRPTGPSEPPAALSRLLEDDPADLYENAPCGYFSALPDGRVVKVNRTFCEWTGRGSGDLLGTRLQDLLSVGGQVFYETHLAPLLRMQGAVREVALDVVRADGTLLPCLVNAVEVRDETGAPVLVRATVFEATARRTYERALLAAQRAAAESEARSRALQQVVSELAAAVSVRDVAEVIVARIRQAVGATGAGLWLSAERRGSPRRDRSVPPVELVAVDGIAAELLREMEAAAAGGAELVRSGGGVHTVPLGAGLRAVWPGLAAAMEDAGQEALVVVPVDADAVHLGALLLLLGGAGDSGLIDLSEPGQRGTLPAADADLLWTIGRQTGQAIERVRLYEETARQAARSTFLLDAARMLASAGGVTDTAERLAELAVPRLADLCVIDLATEQGLTRPAVRHADPAQRAVVDELRERHLPNRGAAHPSVQAMTENRTVWIRQVTDEFLAGATGDQHHLELARTLRLASLVAVPLTTGGRTLGVLTLGADRRRGRFTSADVEVAEQLALQVAQVVDKAQRLELETLTSHTLQANLLPPAPPPVPGLAVAVRYLAASQGADVGGDFYDVVPLAEDQVALAVGDVVGHDITAAAVMGQLRSVYRALLADRPTPSAVIGRLQAGWPLLGMQRMATALFATLDPRTGQLRVASAGHPPPVLVAGGQARLLDVRPSRMLGAPASTVPAAEWAEVLAPGATLLLYTDGLVESRTADLDAGLARLLAAAARAGTSDPDALCDRVLDELARGDRADDVALLAITRLP</sequence>
<dbReference type="RefSeq" id="WP_163480272.1">
    <property type="nucleotide sequence ID" value="NZ_JAAGWF010000005.1"/>
</dbReference>
<dbReference type="CDD" id="cd00130">
    <property type="entry name" value="PAS"/>
    <property type="match status" value="1"/>
</dbReference>
<evidence type="ECO:0000256" key="15">
    <source>
        <dbReference type="ARBA" id="ARBA00081350"/>
    </source>
</evidence>
<dbReference type="SMART" id="SM00331">
    <property type="entry name" value="PP2C_SIG"/>
    <property type="match status" value="1"/>
</dbReference>
<dbReference type="SUPFAM" id="SSF55781">
    <property type="entry name" value="GAF domain-like"/>
    <property type="match status" value="2"/>
</dbReference>
<name>A0A7K3VY97_9ACTN</name>
<dbReference type="AlphaFoldDB" id="A0A7K3VY97"/>
<dbReference type="InterPro" id="IPR036457">
    <property type="entry name" value="PPM-type-like_dom_sf"/>
</dbReference>
<dbReference type="Pfam" id="PF13185">
    <property type="entry name" value="GAF_2"/>
    <property type="match status" value="1"/>
</dbReference>
<evidence type="ECO:0000256" key="13">
    <source>
        <dbReference type="ARBA" id="ARBA00056274"/>
    </source>
</evidence>
<dbReference type="GO" id="GO:0046872">
    <property type="term" value="F:metal ion binding"/>
    <property type="evidence" value="ECO:0007669"/>
    <property type="project" value="UniProtKB-KW"/>
</dbReference>
<dbReference type="Gene3D" id="3.60.40.10">
    <property type="entry name" value="PPM-type phosphatase domain"/>
    <property type="match status" value="1"/>
</dbReference>
<dbReference type="PANTHER" id="PTHR43156:SF2">
    <property type="entry name" value="STAGE II SPORULATION PROTEIN E"/>
    <property type="match status" value="1"/>
</dbReference>
<evidence type="ECO:0000256" key="14">
    <source>
        <dbReference type="ARBA" id="ARBA00075117"/>
    </source>
</evidence>
<dbReference type="InterPro" id="IPR003018">
    <property type="entry name" value="GAF"/>
</dbReference>
<evidence type="ECO:0000256" key="8">
    <source>
        <dbReference type="ARBA" id="ARBA00022840"/>
    </source>
</evidence>
<evidence type="ECO:0000313" key="18">
    <source>
        <dbReference type="Proteomes" id="UP000470246"/>
    </source>
</evidence>
<proteinExistence type="predicted"/>
<evidence type="ECO:0000259" key="16">
    <source>
        <dbReference type="PROSITE" id="PS50113"/>
    </source>
</evidence>
<dbReference type="PROSITE" id="PS50113">
    <property type="entry name" value="PAC"/>
    <property type="match status" value="1"/>
</dbReference>
<dbReference type="InterPro" id="IPR052016">
    <property type="entry name" value="Bact_Sigma-Reg"/>
</dbReference>
<dbReference type="Gene3D" id="3.30.450.20">
    <property type="entry name" value="PAS domain"/>
    <property type="match status" value="1"/>
</dbReference>
<evidence type="ECO:0000256" key="2">
    <source>
        <dbReference type="ARBA" id="ARBA00022553"/>
    </source>
</evidence>
<dbReference type="GO" id="GO:0004722">
    <property type="term" value="F:protein serine/threonine phosphatase activity"/>
    <property type="evidence" value="ECO:0007669"/>
    <property type="project" value="UniProtKB-EC"/>
</dbReference>
<evidence type="ECO:0000256" key="12">
    <source>
        <dbReference type="ARBA" id="ARBA00047761"/>
    </source>
</evidence>
<keyword evidence="9" id="KW-0460">Magnesium</keyword>
<keyword evidence="2" id="KW-0597">Phosphoprotein</keyword>
<dbReference type="EMBL" id="JAAGWF010000005">
    <property type="protein sequence ID" value="NEK57083.1"/>
    <property type="molecule type" value="Genomic_DNA"/>
</dbReference>
<dbReference type="PANTHER" id="PTHR43156">
    <property type="entry name" value="STAGE II SPORULATION PROTEIN E-RELATED"/>
    <property type="match status" value="1"/>
</dbReference>
<evidence type="ECO:0000313" key="17">
    <source>
        <dbReference type="EMBL" id="NEK57083.1"/>
    </source>
</evidence>
<comment type="catalytic activity">
    <reaction evidence="12">
        <text>O-phospho-L-seryl-[protein] + H2O = L-seryl-[protein] + phosphate</text>
        <dbReference type="Rhea" id="RHEA:20629"/>
        <dbReference type="Rhea" id="RHEA-COMP:9863"/>
        <dbReference type="Rhea" id="RHEA-COMP:11604"/>
        <dbReference type="ChEBI" id="CHEBI:15377"/>
        <dbReference type="ChEBI" id="CHEBI:29999"/>
        <dbReference type="ChEBI" id="CHEBI:43474"/>
        <dbReference type="ChEBI" id="CHEBI:83421"/>
        <dbReference type="EC" id="3.1.3.16"/>
    </reaction>
</comment>
<dbReference type="EC" id="3.1.3.16" evidence="1"/>
<dbReference type="GO" id="GO:0016301">
    <property type="term" value="F:kinase activity"/>
    <property type="evidence" value="ECO:0007669"/>
    <property type="project" value="UniProtKB-KW"/>
</dbReference>
<dbReference type="Proteomes" id="UP000470246">
    <property type="component" value="Unassembled WGS sequence"/>
</dbReference>
<keyword evidence="3" id="KW-0808">Transferase</keyword>
<dbReference type="InterPro" id="IPR001932">
    <property type="entry name" value="PPM-type_phosphatase-like_dom"/>
</dbReference>
<feature type="domain" description="PAC" evidence="16">
    <location>
        <begin position="94"/>
        <end position="146"/>
    </location>
</feature>
<comment type="function">
    <text evidence="13">Primarily acts as an independent SigF regulator that is sensitive to the osmosensory signal, mediating the cross talk of PknD with the SigF regulon. Possesses both phosphatase and kinase activities. The kinase domain functions as a classic anti-sigma factor-like kinase to phosphorylate the anti-anti-sigma factor domain at the canonical regulatory site, and the phosphatase domain antagonizes this activity.</text>
</comment>
<evidence type="ECO:0000256" key="10">
    <source>
        <dbReference type="ARBA" id="ARBA00022912"/>
    </source>
</evidence>
<dbReference type="InterPro" id="IPR029016">
    <property type="entry name" value="GAF-like_dom_sf"/>
</dbReference>
<dbReference type="NCBIfam" id="TIGR00229">
    <property type="entry name" value="sensory_box"/>
    <property type="match status" value="1"/>
</dbReference>
<evidence type="ECO:0000256" key="7">
    <source>
        <dbReference type="ARBA" id="ARBA00022801"/>
    </source>
</evidence>
<dbReference type="SMART" id="SM00091">
    <property type="entry name" value="PAS"/>
    <property type="match status" value="1"/>
</dbReference>
<dbReference type="SUPFAM" id="SSF81606">
    <property type="entry name" value="PP2C-like"/>
    <property type="match status" value="1"/>
</dbReference>
<reference evidence="17 18" key="1">
    <citation type="submission" date="2020-02" db="EMBL/GenBank/DDBJ databases">
        <title>Geodermatophilus sabuli CPCC 205279 I12A-02694.</title>
        <authorList>
            <person name="Jiang Z."/>
        </authorList>
    </citation>
    <scope>NUCLEOTIDE SEQUENCE [LARGE SCALE GENOMIC DNA]</scope>
    <source>
        <strain evidence="17 18">I12A-02694</strain>
    </source>
</reference>
<evidence type="ECO:0000256" key="11">
    <source>
        <dbReference type="ARBA" id="ARBA00023211"/>
    </source>
</evidence>
<comment type="caution">
    <text evidence="17">The sequence shown here is derived from an EMBL/GenBank/DDBJ whole genome shotgun (WGS) entry which is preliminary data.</text>
</comment>
<dbReference type="Pfam" id="PF07228">
    <property type="entry name" value="SpoIIE"/>
    <property type="match status" value="1"/>
</dbReference>
<dbReference type="GO" id="GO:0005524">
    <property type="term" value="F:ATP binding"/>
    <property type="evidence" value="ECO:0007669"/>
    <property type="project" value="UniProtKB-KW"/>
</dbReference>
<gene>
    <name evidence="17" type="ORF">GCU56_04250</name>
</gene>
<dbReference type="InterPro" id="IPR035965">
    <property type="entry name" value="PAS-like_dom_sf"/>
</dbReference>
<dbReference type="FunFam" id="3.60.40.10:FF:000005">
    <property type="entry name" value="Serine/threonine protein phosphatase"/>
    <property type="match status" value="1"/>
</dbReference>
<accession>A0A7K3VY97</accession>
<evidence type="ECO:0000256" key="6">
    <source>
        <dbReference type="ARBA" id="ARBA00022777"/>
    </source>
</evidence>
<dbReference type="Pfam" id="PF13426">
    <property type="entry name" value="PAS_9"/>
    <property type="match status" value="1"/>
</dbReference>
<keyword evidence="11" id="KW-0464">Manganese</keyword>
<keyword evidence="7" id="KW-0378">Hydrolase</keyword>
<evidence type="ECO:0000256" key="1">
    <source>
        <dbReference type="ARBA" id="ARBA00013081"/>
    </source>
</evidence>
<evidence type="ECO:0000256" key="3">
    <source>
        <dbReference type="ARBA" id="ARBA00022679"/>
    </source>
</evidence>
<evidence type="ECO:0000256" key="5">
    <source>
        <dbReference type="ARBA" id="ARBA00022741"/>
    </source>
</evidence>
<protein>
    <recommendedName>
        <fullName evidence="1">protein-serine/threonine phosphatase</fullName>
        <ecNumber evidence="1">3.1.3.16</ecNumber>
    </recommendedName>
    <alternativeName>
        <fullName evidence="15">Protein-serine/threonine phosphatase</fullName>
    </alternativeName>
    <alternativeName>
        <fullName evidence="14">Serine/threonine-protein kinase</fullName>
    </alternativeName>
</protein>
<dbReference type="SMART" id="SM00065">
    <property type="entry name" value="GAF"/>
    <property type="match status" value="2"/>
</dbReference>
<keyword evidence="5" id="KW-0547">Nucleotide-binding</keyword>
<dbReference type="SUPFAM" id="SSF55785">
    <property type="entry name" value="PYP-like sensor domain (PAS domain)"/>
    <property type="match status" value="1"/>
</dbReference>
<keyword evidence="4" id="KW-0479">Metal-binding</keyword>
<keyword evidence="8" id="KW-0067">ATP-binding</keyword>
<keyword evidence="10" id="KW-0904">Protein phosphatase</keyword>